<dbReference type="Pfam" id="PF15611">
    <property type="entry name" value="EH_Signature"/>
    <property type="match status" value="1"/>
</dbReference>
<evidence type="ECO:0000313" key="2">
    <source>
        <dbReference type="EMBL" id="MBL0886376.1"/>
    </source>
</evidence>
<organism evidence="2 3">
    <name type="scientific">Myceligenerans indicum</name>
    <dbReference type="NCBI Taxonomy" id="2593663"/>
    <lineage>
        <taxon>Bacteria</taxon>
        <taxon>Bacillati</taxon>
        <taxon>Actinomycetota</taxon>
        <taxon>Actinomycetes</taxon>
        <taxon>Micrococcales</taxon>
        <taxon>Promicromonosporaceae</taxon>
        <taxon>Myceligenerans</taxon>
    </lineage>
</organism>
<gene>
    <name evidence="2" type="ORF">HGK34_08840</name>
</gene>
<keyword evidence="3" id="KW-1185">Reference proteome</keyword>
<dbReference type="InterPro" id="IPR028943">
    <property type="entry name" value="ZorC_EH_Signature_dom"/>
</dbReference>
<name>A0ABS1LJG0_9MICO</name>
<dbReference type="EMBL" id="JABBYC010000011">
    <property type="protein sequence ID" value="MBL0886376.1"/>
    <property type="molecule type" value="Genomic_DNA"/>
</dbReference>
<dbReference type="Proteomes" id="UP000675409">
    <property type="component" value="Unassembled WGS sequence"/>
</dbReference>
<protein>
    <recommendedName>
        <fullName evidence="1">Zorya protein ZorC EH domain-containing protein</fullName>
    </recommendedName>
</protein>
<sequence>MADAFRRNVAFSVPPWPADTARHWSVLAEQAGDVAQGKGAAGKRFADVVAQVRSLLTRGAIDAVAERLGEPQVLRALLTVWVKDDMAWAFLPRLFPVARTHLLDRPRRQTTMVLAALFWRIFDRLDRVGAGLFAGVGGTLYEAARQIADDGDLAGPLDAIAREPRFWLPADAPRTLALHLTSIGRSLDDHLRSVGVAGMEGRFGILLRREYYLVAIAGADHTAAGHTFLGDVTRDAVTAAETEDDLSFGHALLAALCDKPIVQDPSAQWLEAITAIGGDPRLRETAQWRRWWAEIPAHLTERAAHWMVGADLQVYFDALDDYAVHHGSDGMKRMLPARTTFLKGLYRSGLVREVRLVLGDDVRRGITRRARGGARVDAARYVGANAAETAVVVLTCDGFTVVEGSHNFQIYLYAGDPVPMLVDPRQRTYTLTDFRETVPGRHRQIHGDGRQVNYRHNEIWQPKALAFLQAIGVTVDPRAVYSAADFEKQRRRELSATTHTTYRRRWG</sequence>
<accession>A0ABS1LJG0</accession>
<evidence type="ECO:0000313" key="3">
    <source>
        <dbReference type="Proteomes" id="UP000675409"/>
    </source>
</evidence>
<comment type="caution">
    <text evidence="2">The sequence shown here is derived from an EMBL/GenBank/DDBJ whole genome shotgun (WGS) entry which is preliminary data.</text>
</comment>
<dbReference type="RefSeq" id="WP_201846251.1">
    <property type="nucleotide sequence ID" value="NZ_JABBYC010000011.1"/>
</dbReference>
<evidence type="ECO:0000259" key="1">
    <source>
        <dbReference type="Pfam" id="PF15611"/>
    </source>
</evidence>
<proteinExistence type="predicted"/>
<reference evidence="2 3" key="1">
    <citation type="journal article" date="2021" name="Arch. Microbiol.">
        <title>Myceligenerans indicum sp. nov., an actinobacterium isolated from mangrove sediment of Sundarbans, India.</title>
        <authorList>
            <person name="Asha K."/>
            <person name="Bhadury P."/>
        </authorList>
    </citation>
    <scope>NUCLEOTIDE SEQUENCE [LARGE SCALE GENOMIC DNA]</scope>
    <source>
        <strain evidence="2 3">I2</strain>
    </source>
</reference>
<feature type="domain" description="Zorya protein ZorC EH" evidence="1">
    <location>
        <begin position="81"/>
        <end position="466"/>
    </location>
</feature>